<dbReference type="PRINTS" id="PR00081">
    <property type="entry name" value="GDHRDH"/>
</dbReference>
<protein>
    <submittedName>
        <fullName evidence="3">Dehydrogenase/reductase SDR family member 1 (Short chain dehydrogenase/reductase family 19C member 1) (Protein SDR19C1)</fullName>
    </submittedName>
</protein>
<reference evidence="2" key="2">
    <citation type="submission" date="2024-04" db="EMBL/GenBank/DDBJ databases">
        <authorList>
            <person name="Chen Y."/>
            <person name="Shah S."/>
            <person name="Dougan E. K."/>
            <person name="Thang M."/>
            <person name="Chan C."/>
        </authorList>
    </citation>
    <scope>NUCLEOTIDE SEQUENCE [LARGE SCALE GENOMIC DNA]</scope>
</reference>
<dbReference type="EMBL" id="CAMXCT030000610">
    <property type="protein sequence ID" value="CAL4768409.1"/>
    <property type="molecule type" value="Genomic_DNA"/>
</dbReference>
<keyword evidence="4" id="KW-1185">Reference proteome</keyword>
<gene>
    <name evidence="1" type="ORF">C1SCF055_LOCUS8919</name>
</gene>
<dbReference type="PANTHER" id="PTHR44147:SF2">
    <property type="entry name" value="DEHYDROGENASE_REDUCTASE SDR FAMILY MEMBER 1"/>
    <property type="match status" value="1"/>
</dbReference>
<evidence type="ECO:0000313" key="3">
    <source>
        <dbReference type="EMBL" id="CAL4768409.1"/>
    </source>
</evidence>
<dbReference type="InterPro" id="IPR002347">
    <property type="entry name" value="SDR_fam"/>
</dbReference>
<reference evidence="1" key="1">
    <citation type="submission" date="2022-10" db="EMBL/GenBank/DDBJ databases">
        <authorList>
            <person name="Chen Y."/>
            <person name="Dougan E. K."/>
            <person name="Chan C."/>
            <person name="Rhodes N."/>
            <person name="Thang M."/>
        </authorList>
    </citation>
    <scope>NUCLEOTIDE SEQUENCE</scope>
</reference>
<dbReference type="EMBL" id="CAMXCT020000610">
    <property type="protein sequence ID" value="CAL1134472.1"/>
    <property type="molecule type" value="Genomic_DNA"/>
</dbReference>
<dbReference type="Pfam" id="PF00106">
    <property type="entry name" value="adh_short"/>
    <property type="match status" value="1"/>
</dbReference>
<evidence type="ECO:0000313" key="2">
    <source>
        <dbReference type="EMBL" id="CAL1134472.1"/>
    </source>
</evidence>
<organism evidence="1">
    <name type="scientific">Cladocopium goreaui</name>
    <dbReference type="NCBI Taxonomy" id="2562237"/>
    <lineage>
        <taxon>Eukaryota</taxon>
        <taxon>Sar</taxon>
        <taxon>Alveolata</taxon>
        <taxon>Dinophyceae</taxon>
        <taxon>Suessiales</taxon>
        <taxon>Symbiodiniaceae</taxon>
        <taxon>Cladocopium</taxon>
    </lineage>
</organism>
<dbReference type="AlphaFoldDB" id="A0A9P1FP01"/>
<dbReference type="PANTHER" id="PTHR44147">
    <property type="entry name" value="DEHYDROGENASE/REDUCTASE SDR FAMILY MEMBER 1"/>
    <property type="match status" value="1"/>
</dbReference>
<dbReference type="Gene3D" id="3.40.50.720">
    <property type="entry name" value="NAD(P)-binding Rossmann-like Domain"/>
    <property type="match status" value="1"/>
</dbReference>
<dbReference type="InterPro" id="IPR036291">
    <property type="entry name" value="NAD(P)-bd_dom_sf"/>
</dbReference>
<dbReference type="EMBL" id="CAMXCT010000610">
    <property type="protein sequence ID" value="CAI3981097.1"/>
    <property type="molecule type" value="Genomic_DNA"/>
</dbReference>
<proteinExistence type="predicted"/>
<dbReference type="Gene3D" id="3.40.50.1820">
    <property type="entry name" value="alpha/beta hydrolase"/>
    <property type="match status" value="1"/>
</dbReference>
<evidence type="ECO:0000313" key="1">
    <source>
        <dbReference type="EMBL" id="CAI3981097.1"/>
    </source>
</evidence>
<sequence length="507" mass="54859">MDVFISGGFMALNQMIWPLPLQEPPVLLGGWSLGARPARHLAEALERAGCLLRGLFTLDERLIAERGGNSSTPSIGSELSAFHVALRGEAGSRFRLRARRYQFNCPRFQELQIGGVDYLRSSASDVLLQRAAALTAEVCQLLRCGEGRHFDLGVSHSWDISQQLRGLPGGPWLARASRVAKFAWKTMPRKGVVTDGGLGSVPMMGSVASYGLHGHVAVVTGGSRGLGKGIALELASAGCIVYITGRSSATKRTEVLLSGSVDETAAQASRKGGAGIAAYVDHTLDGEVRKFVDLLTEHHADGLDFLVNNAFFMPKPDGLFFATPLWQQPCRLFDEQFCIGARNHVVLTLSCRQLLEKAQGTVISVSSAGSQGNTEVFPVSYHTNKACYDRMMLALSQKLPKIPMLTLWPGSVSTERMVLGKRRFEGWLLDAESPSFTGKAVLCLARLSVEARMRMSGRTMTSAEVLYLAGGYDVDGYRHDVPRESIFPIALSFSQGVQAPAKTSVIA</sequence>
<dbReference type="SUPFAM" id="SSF51735">
    <property type="entry name" value="NAD(P)-binding Rossmann-fold domains"/>
    <property type="match status" value="1"/>
</dbReference>
<evidence type="ECO:0000313" key="4">
    <source>
        <dbReference type="Proteomes" id="UP001152797"/>
    </source>
</evidence>
<dbReference type="Proteomes" id="UP001152797">
    <property type="component" value="Unassembled WGS sequence"/>
</dbReference>
<accession>A0A9P1FP01</accession>
<comment type="caution">
    <text evidence="1">The sequence shown here is derived from an EMBL/GenBank/DDBJ whole genome shotgun (WGS) entry which is preliminary data.</text>
</comment>
<dbReference type="OrthoDB" id="1933717at2759"/>
<dbReference type="InterPro" id="IPR029058">
    <property type="entry name" value="AB_hydrolase_fold"/>
</dbReference>
<name>A0A9P1FP01_9DINO</name>
<dbReference type="SUPFAM" id="SSF53474">
    <property type="entry name" value="alpha/beta-Hydrolases"/>
    <property type="match status" value="1"/>
</dbReference>